<comment type="caution">
    <text evidence="3">The sequence shown here is derived from an EMBL/GenBank/DDBJ whole genome shotgun (WGS) entry which is preliminary data.</text>
</comment>
<name>A0A3M8BEM6_9BACL</name>
<dbReference type="Proteomes" id="UP000317180">
    <property type="component" value="Unassembled WGS sequence"/>
</dbReference>
<proteinExistence type="predicted"/>
<dbReference type="RefSeq" id="WP_025847243.1">
    <property type="nucleotide sequence ID" value="NZ_BJOD01000043.1"/>
</dbReference>
<evidence type="ECO:0000259" key="1">
    <source>
        <dbReference type="Pfam" id="PF14534"/>
    </source>
</evidence>
<reference evidence="3 4" key="1">
    <citation type="submission" date="2018-10" db="EMBL/GenBank/DDBJ databases">
        <title>Phylogenomics of Brevibacillus.</title>
        <authorList>
            <person name="Dunlap C."/>
        </authorList>
    </citation>
    <scope>NUCLEOTIDE SEQUENCE [LARGE SCALE GENOMIC DNA]</scope>
    <source>
        <strain evidence="3 4">NRRL NRS 1219</strain>
    </source>
</reference>
<dbReference type="InterPro" id="IPR011944">
    <property type="entry name" value="Steroid_delta5-4_isomerase"/>
</dbReference>
<dbReference type="GeneID" id="82808884"/>
<dbReference type="AlphaFoldDB" id="A0A3M8BEM6"/>
<dbReference type="EMBL" id="RHHN01000006">
    <property type="protein sequence ID" value="RNB61407.1"/>
    <property type="molecule type" value="Genomic_DNA"/>
</dbReference>
<dbReference type="Proteomes" id="UP000276178">
    <property type="component" value="Unassembled WGS sequence"/>
</dbReference>
<reference evidence="2 5" key="2">
    <citation type="submission" date="2019-06" db="EMBL/GenBank/DDBJ databases">
        <title>Whole genome shotgun sequence of Brevibacillus agri NBRC 15538.</title>
        <authorList>
            <person name="Hosoyama A."/>
            <person name="Uohara A."/>
            <person name="Ohji S."/>
            <person name="Ichikawa N."/>
        </authorList>
    </citation>
    <scope>NUCLEOTIDE SEQUENCE [LARGE SCALE GENOMIC DNA]</scope>
    <source>
        <strain evidence="2 5">NBRC 15538</strain>
    </source>
</reference>
<dbReference type="InterPro" id="IPR032710">
    <property type="entry name" value="NTF2-like_dom_sf"/>
</dbReference>
<dbReference type="Pfam" id="PF14534">
    <property type="entry name" value="DUF4440"/>
    <property type="match status" value="1"/>
</dbReference>
<gene>
    <name evidence="2" type="ORF">BAG01nite_36460</name>
    <name evidence="3" type="ORF">EB820_00805</name>
</gene>
<organism evidence="3 4">
    <name type="scientific">Brevibacillus agri</name>
    <dbReference type="NCBI Taxonomy" id="51101"/>
    <lineage>
        <taxon>Bacteria</taxon>
        <taxon>Bacillati</taxon>
        <taxon>Bacillota</taxon>
        <taxon>Bacilli</taxon>
        <taxon>Bacillales</taxon>
        <taxon>Paenibacillaceae</taxon>
        <taxon>Brevibacillus</taxon>
    </lineage>
</organism>
<dbReference type="OrthoDB" id="2887901at2"/>
<dbReference type="EMBL" id="BJOD01000043">
    <property type="protein sequence ID" value="GED27544.1"/>
    <property type="molecule type" value="Genomic_DNA"/>
</dbReference>
<evidence type="ECO:0000313" key="2">
    <source>
        <dbReference type="EMBL" id="GED27544.1"/>
    </source>
</evidence>
<evidence type="ECO:0000313" key="3">
    <source>
        <dbReference type="EMBL" id="RNB61407.1"/>
    </source>
</evidence>
<evidence type="ECO:0000313" key="4">
    <source>
        <dbReference type="Proteomes" id="UP000276178"/>
    </source>
</evidence>
<dbReference type="NCBIfam" id="TIGR02246">
    <property type="entry name" value="SgcJ/EcaC family oxidoreductase"/>
    <property type="match status" value="1"/>
</dbReference>
<evidence type="ECO:0000313" key="5">
    <source>
        <dbReference type="Proteomes" id="UP000317180"/>
    </source>
</evidence>
<sequence length="142" mass="15905">MNQREKDVQDIREVFVALVDAWNRGDAAAYGDCFTEDADYVTFMGQHLKGRAQIAEVHGWLFHGPLKGSTLESSALAECKPRFLAENVAVVHATGEARLANPEQDPNDRDSINTNVVVKQRGVWKITAFHNCRIQELPTGRR</sequence>
<protein>
    <submittedName>
        <fullName evidence="3">SgcJ/EcaC family oxidoreductase</fullName>
    </submittedName>
</protein>
<dbReference type="InterPro" id="IPR027843">
    <property type="entry name" value="DUF4440"/>
</dbReference>
<keyword evidence="5" id="KW-1185">Reference proteome</keyword>
<dbReference type="Gene3D" id="3.10.450.50">
    <property type="match status" value="1"/>
</dbReference>
<dbReference type="SUPFAM" id="SSF54427">
    <property type="entry name" value="NTF2-like"/>
    <property type="match status" value="1"/>
</dbReference>
<feature type="domain" description="DUF4440" evidence="1">
    <location>
        <begin position="11"/>
        <end position="126"/>
    </location>
</feature>
<accession>A0A3M8BEM6</accession>